<keyword evidence="3" id="KW-1185">Reference proteome</keyword>
<evidence type="ECO:0000313" key="3">
    <source>
        <dbReference type="Proteomes" id="UP000053268"/>
    </source>
</evidence>
<dbReference type="EMBL" id="KQ459472">
    <property type="protein sequence ID" value="KPJ00223.1"/>
    <property type="molecule type" value="Genomic_DNA"/>
</dbReference>
<proteinExistence type="predicted"/>
<evidence type="ECO:0000256" key="1">
    <source>
        <dbReference type="SAM" id="MobiDB-lite"/>
    </source>
</evidence>
<feature type="region of interest" description="Disordered" evidence="1">
    <location>
        <begin position="21"/>
        <end position="63"/>
    </location>
</feature>
<dbReference type="Proteomes" id="UP000053268">
    <property type="component" value="Unassembled WGS sequence"/>
</dbReference>
<organism evidence="2 3">
    <name type="scientific">Papilio xuthus</name>
    <name type="common">Asian swallowtail butterfly</name>
    <dbReference type="NCBI Taxonomy" id="66420"/>
    <lineage>
        <taxon>Eukaryota</taxon>
        <taxon>Metazoa</taxon>
        <taxon>Ecdysozoa</taxon>
        <taxon>Arthropoda</taxon>
        <taxon>Hexapoda</taxon>
        <taxon>Insecta</taxon>
        <taxon>Pterygota</taxon>
        <taxon>Neoptera</taxon>
        <taxon>Endopterygota</taxon>
        <taxon>Lepidoptera</taxon>
        <taxon>Glossata</taxon>
        <taxon>Ditrysia</taxon>
        <taxon>Papilionoidea</taxon>
        <taxon>Papilionidae</taxon>
        <taxon>Papilioninae</taxon>
        <taxon>Papilio</taxon>
    </lineage>
</organism>
<reference evidence="2 3" key="1">
    <citation type="journal article" date="2015" name="Nat. Commun.">
        <title>Outbred genome sequencing and CRISPR/Cas9 gene editing in butterflies.</title>
        <authorList>
            <person name="Li X."/>
            <person name="Fan D."/>
            <person name="Zhang W."/>
            <person name="Liu G."/>
            <person name="Zhang L."/>
            <person name="Zhao L."/>
            <person name="Fang X."/>
            <person name="Chen L."/>
            <person name="Dong Y."/>
            <person name="Chen Y."/>
            <person name="Ding Y."/>
            <person name="Zhao R."/>
            <person name="Feng M."/>
            <person name="Zhu Y."/>
            <person name="Feng Y."/>
            <person name="Jiang X."/>
            <person name="Zhu D."/>
            <person name="Xiang H."/>
            <person name="Feng X."/>
            <person name="Li S."/>
            <person name="Wang J."/>
            <person name="Zhang G."/>
            <person name="Kronforst M.R."/>
            <person name="Wang W."/>
        </authorList>
    </citation>
    <scope>NUCLEOTIDE SEQUENCE [LARGE SCALE GENOMIC DNA]</scope>
    <source>
        <strain evidence="2">Ya'a_city_454_Px</strain>
        <tissue evidence="2">Whole body</tissue>
    </source>
</reference>
<accession>A0A194Q3V6</accession>
<evidence type="ECO:0000313" key="2">
    <source>
        <dbReference type="EMBL" id="KPJ00223.1"/>
    </source>
</evidence>
<feature type="compositionally biased region" description="Basic residues" evidence="1">
    <location>
        <begin position="45"/>
        <end position="57"/>
    </location>
</feature>
<name>A0A194Q3V6_PAPXU</name>
<sequence>MTTGHRPQNYLTAPLCDRSQRRYGPSAEHLPPTPRCRAAAPPRRPVAHHGTRKKSCAKHPVASGPVTRLQSARSTTCSYALRLRLRLRTLPPCEGGMPVARALRALLAALCLASQCSAVAPPCDGVRIGISPDPHVWTLPTLSPCSMLCGHGMVLGNVWNSNIMAHL</sequence>
<gene>
    <name evidence="2" type="ORF">RR46_03010</name>
</gene>
<protein>
    <submittedName>
        <fullName evidence="2">Uncharacterized protein</fullName>
    </submittedName>
</protein>
<dbReference type="AlphaFoldDB" id="A0A194Q3V6"/>